<feature type="compositionally biased region" description="Low complexity" evidence="12">
    <location>
        <begin position="86"/>
        <end position="99"/>
    </location>
</feature>
<proteinExistence type="inferred from homology"/>
<evidence type="ECO:0000256" key="4">
    <source>
        <dbReference type="ARBA" id="ARBA00022741"/>
    </source>
</evidence>
<dbReference type="InterPro" id="IPR000740">
    <property type="entry name" value="GrpE"/>
</dbReference>
<sequence>MVVSRVLSRVPRRIVPRSSLLLLSVPQNQQSAILCGHLHSLVRESPNALVPSQVSFLHHSAPHLSIFQRFGVSSSASPEPTDKENGSNGENNGASRNAEPSNTSGDAKLSNQAEDSGLEWSKAKESDPFLESQSVKRRRKGTKRIAFSDSDSESGEELSMDDLVKLVAEKEELLKLKHKEIEKMQDKVLRSYAEMENVMGRTRREAENSKKFAIQSFAKSLLDVADNLERASLEVKKSFAKLDTSTDSAGALPLLKTLLEGVEMTEKQLLEVFKKYGVERFDPMDEPFDPHRHNAVFQLPDGSKPPGTVAAVLKSGYLLHDRVIRPAEVGVTPAVENAAEDSAS</sequence>
<dbReference type="CDD" id="cd00446">
    <property type="entry name" value="GrpE"/>
    <property type="match status" value="1"/>
</dbReference>
<reference evidence="14" key="1">
    <citation type="submission" date="2025-08" db="UniProtKB">
        <authorList>
            <consortium name="RefSeq"/>
        </authorList>
    </citation>
    <scope>IDENTIFICATION</scope>
    <source>
        <tissue evidence="14">Leaves</tissue>
    </source>
</reference>
<dbReference type="FunCoup" id="A0A2I4EZ45">
    <property type="interactions" value="3749"/>
</dbReference>
<feature type="region of interest" description="Disordered" evidence="12">
    <location>
        <begin position="72"/>
        <end position="135"/>
    </location>
</feature>
<evidence type="ECO:0000256" key="1">
    <source>
        <dbReference type="ARBA" id="ARBA00004305"/>
    </source>
</evidence>
<dbReference type="AlphaFoldDB" id="A0A2I4EZ45"/>
<dbReference type="STRING" id="51240.A0A2I4EZ45"/>
<evidence type="ECO:0000313" key="13">
    <source>
        <dbReference type="Proteomes" id="UP000235220"/>
    </source>
</evidence>
<comment type="function">
    <text evidence="10">Essential component of the PAM complex, a complex required for the translocation of transit peptide-containing proteins from the inner membrane into the mitochondrial matrix in an ATP-dependent manner.</text>
</comment>
<dbReference type="Pfam" id="PF01025">
    <property type="entry name" value="GrpE"/>
    <property type="match status" value="1"/>
</dbReference>
<dbReference type="RefSeq" id="XP_018824670.1">
    <property type="nucleotide sequence ID" value="XM_018969125.2"/>
</dbReference>
<dbReference type="FunFam" id="2.30.22.10:FF:000002">
    <property type="entry name" value="GrpE protein homolog"/>
    <property type="match status" value="1"/>
</dbReference>
<evidence type="ECO:0000256" key="5">
    <source>
        <dbReference type="ARBA" id="ARBA00022840"/>
    </source>
</evidence>
<dbReference type="InterPro" id="IPR009012">
    <property type="entry name" value="GrpE_head"/>
</dbReference>
<keyword evidence="3" id="KW-0479">Metal-binding</keyword>
<dbReference type="GeneID" id="108994051"/>
<evidence type="ECO:0000256" key="6">
    <source>
        <dbReference type="ARBA" id="ARBA00022946"/>
    </source>
</evidence>
<comment type="similarity">
    <text evidence="2 11">Belongs to the GrpE family.</text>
</comment>
<dbReference type="FunFam" id="3.90.20.20:FF:000005">
    <property type="entry name" value="GrpE protein homolog"/>
    <property type="match status" value="1"/>
</dbReference>
<evidence type="ECO:0000256" key="3">
    <source>
        <dbReference type="ARBA" id="ARBA00022723"/>
    </source>
</evidence>
<keyword evidence="5" id="KW-0067">ATP-binding</keyword>
<comment type="subunit">
    <text evidence="9">Probable component of the PAM complex, at least composed of SSC1 (mtHsp70), MGE1, TIM44, PAM16/TIM16, PAM17 and PAM18/TIM14. Interacts with SSQ1.</text>
</comment>
<dbReference type="OrthoDB" id="201635at2759"/>
<dbReference type="PANTHER" id="PTHR21237:SF23">
    <property type="entry name" value="GRPE PROTEIN HOMOLOG, MITOCHONDRIAL"/>
    <property type="match status" value="1"/>
</dbReference>
<evidence type="ECO:0000256" key="7">
    <source>
        <dbReference type="ARBA" id="ARBA00023128"/>
    </source>
</evidence>
<name>A0A2I4EZ45_JUGRE</name>
<accession>A0A2I4EZ45</accession>
<evidence type="ECO:0000313" key="14">
    <source>
        <dbReference type="RefSeq" id="XP_018824670.1"/>
    </source>
</evidence>
<dbReference type="GO" id="GO:0005524">
    <property type="term" value="F:ATP binding"/>
    <property type="evidence" value="ECO:0007669"/>
    <property type="project" value="UniProtKB-KW"/>
</dbReference>
<keyword evidence="13" id="KW-1185">Reference proteome</keyword>
<evidence type="ECO:0000256" key="12">
    <source>
        <dbReference type="SAM" id="MobiDB-lite"/>
    </source>
</evidence>
<dbReference type="SUPFAM" id="SSF58014">
    <property type="entry name" value="Coiled-coil domain of nucleotide exchange factor GrpE"/>
    <property type="match status" value="1"/>
</dbReference>
<dbReference type="Gene3D" id="2.30.22.10">
    <property type="entry name" value="Head domain of nucleotide exchange factor GrpE"/>
    <property type="match status" value="1"/>
</dbReference>
<evidence type="ECO:0000256" key="8">
    <source>
        <dbReference type="ARBA" id="ARBA00023186"/>
    </source>
</evidence>
<dbReference type="Gramene" id="Jr09_15750_p1">
    <property type="protein sequence ID" value="cds.Jr09_15750_p1"/>
    <property type="gene ID" value="Jr09_15750"/>
</dbReference>
<dbReference type="GO" id="GO:0006457">
    <property type="term" value="P:protein folding"/>
    <property type="evidence" value="ECO:0007669"/>
    <property type="project" value="InterPro"/>
</dbReference>
<keyword evidence="8 10" id="KW-0143">Chaperone</keyword>
<dbReference type="InterPro" id="IPR013805">
    <property type="entry name" value="GrpE_CC"/>
</dbReference>
<dbReference type="HAMAP" id="MF_01151">
    <property type="entry name" value="GrpE"/>
    <property type="match status" value="1"/>
</dbReference>
<dbReference type="GO" id="GO:0051087">
    <property type="term" value="F:protein-folding chaperone binding"/>
    <property type="evidence" value="ECO:0007669"/>
    <property type="project" value="InterPro"/>
</dbReference>
<keyword evidence="4" id="KW-0547">Nucleotide-binding</keyword>
<dbReference type="Gene3D" id="3.90.20.20">
    <property type="match status" value="1"/>
</dbReference>
<dbReference type="PROSITE" id="PS01071">
    <property type="entry name" value="GRPE"/>
    <property type="match status" value="1"/>
</dbReference>
<evidence type="ECO:0000256" key="9">
    <source>
        <dbReference type="ARBA" id="ARBA00063669"/>
    </source>
</evidence>
<evidence type="ECO:0000256" key="11">
    <source>
        <dbReference type="RuleBase" id="RU004478"/>
    </source>
</evidence>
<keyword evidence="6" id="KW-0809">Transit peptide</keyword>
<dbReference type="Proteomes" id="UP000235220">
    <property type="component" value="Chromosome 9"/>
</dbReference>
<evidence type="ECO:0000256" key="10">
    <source>
        <dbReference type="RuleBase" id="RU000640"/>
    </source>
</evidence>
<protein>
    <recommendedName>
        <fullName evidence="10">GrpE protein homolog</fullName>
    </recommendedName>
</protein>
<dbReference type="GO" id="GO:0000774">
    <property type="term" value="F:adenyl-nucleotide exchange factor activity"/>
    <property type="evidence" value="ECO:0000318"/>
    <property type="project" value="GO_Central"/>
</dbReference>
<dbReference type="KEGG" id="jre:108994051"/>
<dbReference type="GO" id="GO:0051082">
    <property type="term" value="F:unfolded protein binding"/>
    <property type="evidence" value="ECO:0000318"/>
    <property type="project" value="GO_Central"/>
</dbReference>
<evidence type="ECO:0000256" key="2">
    <source>
        <dbReference type="ARBA" id="ARBA00009054"/>
    </source>
</evidence>
<dbReference type="GO" id="GO:0042803">
    <property type="term" value="F:protein homodimerization activity"/>
    <property type="evidence" value="ECO:0007669"/>
    <property type="project" value="InterPro"/>
</dbReference>
<keyword evidence="7 10" id="KW-0496">Mitochondrion</keyword>
<feature type="compositionally biased region" description="Polar residues" evidence="12">
    <location>
        <begin position="100"/>
        <end position="114"/>
    </location>
</feature>
<dbReference type="GO" id="GO:0030150">
    <property type="term" value="P:protein import into mitochondrial matrix"/>
    <property type="evidence" value="ECO:0000318"/>
    <property type="project" value="GO_Central"/>
</dbReference>
<organism evidence="13 14">
    <name type="scientific">Juglans regia</name>
    <name type="common">English walnut</name>
    <dbReference type="NCBI Taxonomy" id="51240"/>
    <lineage>
        <taxon>Eukaryota</taxon>
        <taxon>Viridiplantae</taxon>
        <taxon>Streptophyta</taxon>
        <taxon>Embryophyta</taxon>
        <taxon>Tracheophyta</taxon>
        <taxon>Spermatophyta</taxon>
        <taxon>Magnoliopsida</taxon>
        <taxon>eudicotyledons</taxon>
        <taxon>Gunneridae</taxon>
        <taxon>Pentapetalae</taxon>
        <taxon>rosids</taxon>
        <taxon>fabids</taxon>
        <taxon>Fagales</taxon>
        <taxon>Juglandaceae</taxon>
        <taxon>Juglans</taxon>
    </lineage>
</organism>
<dbReference type="GO" id="GO:0046872">
    <property type="term" value="F:metal ion binding"/>
    <property type="evidence" value="ECO:0007669"/>
    <property type="project" value="UniProtKB-KW"/>
</dbReference>
<comment type="subcellular location">
    <subcellularLocation>
        <location evidence="1 10">Mitochondrion matrix</location>
    </subcellularLocation>
</comment>
<dbReference type="SUPFAM" id="SSF51064">
    <property type="entry name" value="Head domain of nucleotide exchange factor GrpE"/>
    <property type="match status" value="1"/>
</dbReference>
<dbReference type="GO" id="GO:0001405">
    <property type="term" value="C:PAM complex, Tim23 associated import motor"/>
    <property type="evidence" value="ECO:0000318"/>
    <property type="project" value="GO_Central"/>
</dbReference>
<dbReference type="PANTHER" id="PTHR21237">
    <property type="entry name" value="GRPE PROTEIN"/>
    <property type="match status" value="1"/>
</dbReference>
<gene>
    <name evidence="14" type="primary">LOC108994051</name>
</gene>
<dbReference type="PRINTS" id="PR00773">
    <property type="entry name" value="GRPEPROTEIN"/>
</dbReference>